<feature type="region of interest" description="Disordered" evidence="1">
    <location>
        <begin position="996"/>
        <end position="1019"/>
    </location>
</feature>
<dbReference type="InterPro" id="IPR052503">
    <property type="entry name" value="S100-fused_Epidermal_Struct"/>
</dbReference>
<feature type="region of interest" description="Disordered" evidence="1">
    <location>
        <begin position="1244"/>
        <end position="1301"/>
    </location>
</feature>
<feature type="region of interest" description="Disordered" evidence="1">
    <location>
        <begin position="413"/>
        <end position="477"/>
    </location>
</feature>
<feature type="compositionally biased region" description="Basic residues" evidence="1">
    <location>
        <begin position="1002"/>
        <end position="1018"/>
    </location>
</feature>
<dbReference type="InterPro" id="IPR011990">
    <property type="entry name" value="TPR-like_helical_dom_sf"/>
</dbReference>
<feature type="compositionally biased region" description="Polar residues" evidence="1">
    <location>
        <begin position="71"/>
        <end position="90"/>
    </location>
</feature>
<feature type="region of interest" description="Disordered" evidence="1">
    <location>
        <begin position="1673"/>
        <end position="1761"/>
    </location>
</feature>
<protein>
    <submittedName>
        <fullName evidence="2">Uncharacterized protein</fullName>
    </submittedName>
</protein>
<dbReference type="PANTHER" id="PTHR22571">
    <property type="entry name" value="FILAGGRIN-RELATED"/>
    <property type="match status" value="1"/>
</dbReference>
<feature type="compositionally biased region" description="Acidic residues" evidence="1">
    <location>
        <begin position="18"/>
        <end position="29"/>
    </location>
</feature>
<accession>A0AAV7YWJ9</accession>
<evidence type="ECO:0000313" key="2">
    <source>
        <dbReference type="EMBL" id="KAJ3433162.1"/>
    </source>
</evidence>
<dbReference type="PANTHER" id="PTHR22571:SF50">
    <property type="entry name" value="EF-HAND DOMAIN-CONTAINING PROTEIN"/>
    <property type="match status" value="1"/>
</dbReference>
<dbReference type="Gene3D" id="1.25.40.10">
    <property type="entry name" value="Tetratricopeptide repeat domain"/>
    <property type="match status" value="1"/>
</dbReference>
<feature type="compositionally biased region" description="Basic residues" evidence="1">
    <location>
        <begin position="1244"/>
        <end position="1257"/>
    </location>
</feature>
<feature type="compositionally biased region" description="Basic and acidic residues" evidence="1">
    <location>
        <begin position="433"/>
        <end position="459"/>
    </location>
</feature>
<feature type="compositionally biased region" description="Acidic residues" evidence="1">
    <location>
        <begin position="1680"/>
        <end position="1713"/>
    </location>
</feature>
<proteinExistence type="predicted"/>
<feature type="compositionally biased region" description="Polar residues" evidence="1">
    <location>
        <begin position="30"/>
        <end position="43"/>
    </location>
</feature>
<feature type="compositionally biased region" description="Low complexity" evidence="1">
    <location>
        <begin position="1722"/>
        <end position="1750"/>
    </location>
</feature>
<organism evidence="2 3">
    <name type="scientific">Anaeramoeba flamelloides</name>
    <dbReference type="NCBI Taxonomy" id="1746091"/>
    <lineage>
        <taxon>Eukaryota</taxon>
        <taxon>Metamonada</taxon>
        <taxon>Anaeramoebidae</taxon>
        <taxon>Anaeramoeba</taxon>
    </lineage>
</organism>
<evidence type="ECO:0000256" key="1">
    <source>
        <dbReference type="SAM" id="MobiDB-lite"/>
    </source>
</evidence>
<sequence length="2029" mass="240774">MNDKESETSDSGSGISDWDNEFLSEDEENTSGSIRTPNKNTMENQKDGKNNYSSKFKEEEEEEDWGKEFEASNSKYPNLSSNIQTKPNQQREISSLFHSLIQDSDSGSEETEIPKEYLIEHRTNKNESTNMDQEQKCFNLEKIKNNTQEKMQSVFYSKGLSSYSRPPFHTWILSLVSKHSQGWKEKVSLLANEKKLQYSIGRVRIWTEKWCFHYLEHLTSFKNNNMNVYLQKYYQKYFEEIKKFLCKINENENRKRVQEFELLEIEQMFQISCDIYRLFNSVQFLESRFQIPQLLKDLNPNQSLLVDLISIESEIHHCYDYKINKSLKIMNLIEDLYKHSNGVFEITTPDESQDQQINFNYLISMLILTDIQLHKFGLSPLTVNNNNKNRQYRRNVDYNTFFELLQDYWNNDYTSSGSEETSNESDSENSSEINKKHENENTNSTQKKDQNKNEEKDQNENQEEEEKEEKERKLRKKKKIEQMKTQFNLSIFNNEEFRIKQIKKYYKIIPNNEEYFLYKAKTAFTLGYYYSEIAKKNALGERFLFESVFYLDYQKQKSKRKENQREYANRISNPIVSGFGVSVLKQYAETLFLNDKIQYSIICFESTIKNYELIKMKPPISLLRKLAEIYKMNNEYLKSLTYYMLILDEYKLMKKNNEIIFVSEVISSMLLEKGEFKAAEKYLNEALNYINPFSKEQNLNYLFNLNKDNNDITNSIDNNNSNNNSEKKKQKLNSKFLNIQLKIIKIYLQSINIERAIVLLEDILETNLTARQKTQFLELLIQAYLKKGWFKEAWSMLKKLEESITNSQKIRLNRYDIFSLFRENIDFIELTFNICCNIGYIGDALYWVNCLINLTNKDNLGSKGKYYYWKGKCLQRLCNPKILNHFPLKIKLSFDPKTETRFNLAIPIPTYNVKVFSNMGELINEIIYVYFNSSNYFELAGNEYRKSKALTRLVETLLEYCFPLVALLNYKFKEIGKLPKFEKDFSTQDSTFKKTQTIKISSSRRTRHNSQNKSKGKIKNTSIKINNRNSYKNQIKNGELYENSNIITNNKNNILHNLYKKLLKKNKKNQKSNEKLLSLKVIEQISDIAVGISSKYLDPLLLLRSYLNIAEISFLLNDKYQSKLYFDQCKTYFYKLFMADCNKFILNKNTPCLYLEKIYKILKRLVRVLFSFDNGYINENLFLIETKINFELFYEISQGVRVDSIESILGKNSNIIESKKSKMKREKRKQQYIKKFNGNKHKNKYFKIKKKKIPRRHSSPEPSSNKNKNNKNNNDNDNNSNINMNNNNNNNRNNNNNKSINEMQPNIDLFKINQKNRGLWRRSVRMLVSAELNNQIKLLKNENDNNVQKSENSKLKTENIIKTTTATVVNNAFLDKYNEQIQTGFSKIINNNNDSDNKQETSTEKIWALLYRIKLNLSQDNVTRNQKNIRNLNQKICLKIFTITNNSFNKSNLIKKCISKYNKIIKDKKDFKLNVNTFNLNLPFLKFQNFVKYQPLINKLIYILLIDDLIFFYYPSTNFKKIFSLGGNRLNEILKIKNLKNEKNENNSRINSISSYQDLLAYFNFLKSNKDNNNDNNNNNTQKDDNEEMKNIFKLTNNETNSDPQNQYLKILKKHSFFNKEEWKLYQFLIEQHQGNHQQNYLNINFTDLKFSKFTFKNPKSFIKSFQMKDELDLNNNNNNDDDDDDENDDNDDDGDGDGDDDDDEDDDDDDDEIGKSKKKVTNNTNNNDNSDNNDNNDNINNNLKNITTKNRNKKNSSNFLTKQQLQSNPIILVLSKWLKIFPWENMFKQTVIRTQDMFHLVFLPKAEKKLIESQKNLSKYNKKFVNFNKIVPRIFVFYSSPELYKQVSKQEYEKKKMIFSKLKFQLNHSNNFSDNLNCRELQNSPPFHSPLVKWHSFPNKGKFKNISFIETQLFLEFPTRLPKIIHNALNPNEYPIILLSILDILDMSEAVYYLFVYKWNYCFLFMEENKILDVAVFLKKEQKNYYKICKKKKIVNSPYHFLISTIEKIRNDLKIPIFVYSPPRSAIF</sequence>
<dbReference type="Proteomes" id="UP001146793">
    <property type="component" value="Unassembled WGS sequence"/>
</dbReference>
<reference evidence="2" key="1">
    <citation type="submission" date="2022-08" db="EMBL/GenBank/DDBJ databases">
        <title>Novel sulphate-reducing endosymbionts in the free-living metamonad Anaeramoeba.</title>
        <authorList>
            <person name="Jerlstrom-Hultqvist J."/>
            <person name="Cepicka I."/>
            <person name="Gallot-Lavallee L."/>
            <person name="Salas-Leiva D."/>
            <person name="Curtis B.A."/>
            <person name="Zahonova K."/>
            <person name="Pipaliya S."/>
            <person name="Dacks J."/>
            <person name="Roger A.J."/>
        </authorList>
    </citation>
    <scope>NUCLEOTIDE SEQUENCE</scope>
    <source>
        <strain evidence="2">Busselton2</strain>
    </source>
</reference>
<name>A0AAV7YWJ9_9EUKA</name>
<comment type="caution">
    <text evidence="2">The sequence shown here is derived from an EMBL/GenBank/DDBJ whole genome shotgun (WGS) entry which is preliminary data.</text>
</comment>
<gene>
    <name evidence="2" type="ORF">M0812_22114</name>
</gene>
<feature type="region of interest" description="Disordered" evidence="1">
    <location>
        <begin position="1"/>
        <end position="90"/>
    </location>
</feature>
<feature type="compositionally biased region" description="Low complexity" evidence="1">
    <location>
        <begin position="1263"/>
        <end position="1301"/>
    </location>
</feature>
<dbReference type="EMBL" id="JANTQA010000047">
    <property type="protein sequence ID" value="KAJ3433162.1"/>
    <property type="molecule type" value="Genomic_DNA"/>
</dbReference>
<evidence type="ECO:0000313" key="3">
    <source>
        <dbReference type="Proteomes" id="UP001146793"/>
    </source>
</evidence>